<dbReference type="NCBIfam" id="TIGR00414">
    <property type="entry name" value="serS"/>
    <property type="match status" value="1"/>
</dbReference>
<dbReference type="InterPro" id="IPR002317">
    <property type="entry name" value="Ser-tRNA-ligase_type_1"/>
</dbReference>
<dbReference type="GO" id="GO:0006434">
    <property type="term" value="P:seryl-tRNA aminoacylation"/>
    <property type="evidence" value="ECO:0007669"/>
    <property type="project" value="InterPro"/>
</dbReference>
<proteinExistence type="predicted"/>
<sequence length="413" mass="46458">MKPRLNFKGVKNEIEYFKKNNINRNIKLDLNSFLSIYNKSTTLENELNKTKNEQTKQQTKELKLVIKELEKNLKFAKDELFDLTSQIPNKSHPKSPINNEPNEILSGGPTATPSTPLRDHLNIANRLNAIENASDISGNGFTILKDELAVLEHALIQFSLNIAVENGYKLITIPDIVKLDIANRCGFLPRDNSSNQTYSITNSSDNPLCLAGTAEIPLAGLHYNQLLNQSSLPLKYVACGHAFRAEAGARGRDTRGLYRLHQFTKVELFSLTDEKSSDSMLEEIINVQKQVVEALNLPYRILDMPTQELGASAYRKYDIEAWMPGRGEWGEISSASNCIDYQSRRLLIRYKDTQSGGNIFAHTLNGTAAAIPRLILALIENGAESDDDANIRLALPKALQKYWIGKEDRIRWQ</sequence>
<feature type="site" description="Important for serine binding" evidence="8">
    <location>
        <position position="367"/>
    </location>
</feature>
<evidence type="ECO:0000313" key="13">
    <source>
        <dbReference type="Proteomes" id="UP000307169"/>
    </source>
</evidence>
<feature type="binding site" evidence="9">
    <location>
        <begin position="331"/>
        <end position="334"/>
    </location>
    <ligand>
        <name>ATP</name>
        <dbReference type="ChEBI" id="CHEBI:30616"/>
    </ligand>
</feature>
<feature type="binding site" evidence="8">
    <location>
        <position position="213"/>
    </location>
    <ligand>
        <name>L-serine</name>
        <dbReference type="ChEBI" id="CHEBI:33384"/>
    </ligand>
</feature>
<evidence type="ECO:0000256" key="4">
    <source>
        <dbReference type="ARBA" id="ARBA00022840"/>
    </source>
</evidence>
<evidence type="ECO:0000256" key="10">
    <source>
        <dbReference type="SAM" id="Coils"/>
    </source>
</evidence>
<protein>
    <recommendedName>
        <fullName evidence="1">serine--tRNA ligase</fullName>
        <ecNumber evidence="1">6.1.1.11</ecNumber>
    </recommendedName>
    <alternativeName>
        <fullName evidence="6">Seryl-tRNA synthetase</fullName>
    </alternativeName>
    <alternativeName>
        <fullName evidence="7">Seryl-tRNA(Ser) synthetase</fullName>
    </alternativeName>
</protein>
<accession>A0A4T0NPE3</accession>
<dbReference type="Proteomes" id="UP000307169">
    <property type="component" value="Unassembled WGS sequence"/>
</dbReference>
<feature type="coiled-coil region" evidence="10">
    <location>
        <begin position="52"/>
        <end position="86"/>
    </location>
</feature>
<keyword evidence="5 12" id="KW-0030">Aminoacyl-tRNA synthetase</keyword>
<feature type="domain" description="Aminoacyl-transfer RNA synthetases class-II family profile" evidence="11">
    <location>
        <begin position="119"/>
        <end position="396"/>
    </location>
</feature>
<evidence type="ECO:0000256" key="9">
    <source>
        <dbReference type="PIRSR" id="PIRSR001529-2"/>
    </source>
</evidence>
<feature type="binding site" evidence="8">
    <location>
        <position position="244"/>
    </location>
    <ligand>
        <name>L-serine</name>
        <dbReference type="ChEBI" id="CHEBI:33384"/>
    </ligand>
</feature>
<dbReference type="GO" id="GO:0005524">
    <property type="term" value="F:ATP binding"/>
    <property type="evidence" value="ECO:0007669"/>
    <property type="project" value="UniProtKB-KW"/>
</dbReference>
<dbReference type="GO" id="GO:0004828">
    <property type="term" value="F:serine-tRNA ligase activity"/>
    <property type="evidence" value="ECO:0007669"/>
    <property type="project" value="UniProtKB-EC"/>
</dbReference>
<feature type="binding site" evidence="8">
    <location>
        <position position="365"/>
    </location>
    <ligand>
        <name>L-serine</name>
        <dbReference type="ChEBI" id="CHEBI:33384"/>
    </ligand>
</feature>
<evidence type="ECO:0000256" key="2">
    <source>
        <dbReference type="ARBA" id="ARBA00022598"/>
    </source>
</evidence>
<evidence type="ECO:0000256" key="8">
    <source>
        <dbReference type="PIRSR" id="PIRSR001529-1"/>
    </source>
</evidence>
<dbReference type="SUPFAM" id="SSF55681">
    <property type="entry name" value="Class II aaRS and biotin synthetases"/>
    <property type="match status" value="1"/>
</dbReference>
<feature type="binding site" evidence="9">
    <location>
        <begin position="244"/>
        <end position="246"/>
    </location>
    <ligand>
        <name>ATP</name>
        <dbReference type="ChEBI" id="CHEBI:30616"/>
    </ligand>
</feature>
<evidence type="ECO:0000256" key="7">
    <source>
        <dbReference type="ARBA" id="ARBA00034892"/>
    </source>
</evidence>
<evidence type="ECO:0000256" key="1">
    <source>
        <dbReference type="ARBA" id="ARBA00012840"/>
    </source>
</evidence>
<dbReference type="AlphaFoldDB" id="A0A4T0NPE3"/>
<reference evidence="12 13" key="1">
    <citation type="submission" date="2019-03" db="EMBL/GenBank/DDBJ databases">
        <title>Sequencing 25 genomes of Wallemia mellicola.</title>
        <authorList>
            <person name="Gostincar C."/>
        </authorList>
    </citation>
    <scope>NUCLEOTIDE SEQUENCE [LARGE SCALE GENOMIC DNA]</scope>
    <source>
        <strain evidence="12 13">EXF-1262</strain>
    </source>
</reference>
<evidence type="ECO:0000256" key="5">
    <source>
        <dbReference type="ARBA" id="ARBA00023146"/>
    </source>
</evidence>
<dbReference type="PIRSF" id="PIRSF001529">
    <property type="entry name" value="Ser-tRNA-synth_IIa"/>
    <property type="match status" value="1"/>
</dbReference>
<comment type="caution">
    <text evidence="12">The sequence shown here is derived from an EMBL/GenBank/DDBJ whole genome shotgun (WGS) entry which is preliminary data.</text>
</comment>
<dbReference type="PRINTS" id="PR00981">
    <property type="entry name" value="TRNASYNTHSER"/>
</dbReference>
<dbReference type="PROSITE" id="PS50862">
    <property type="entry name" value="AA_TRNA_LIGASE_II"/>
    <property type="match status" value="1"/>
</dbReference>
<keyword evidence="4 9" id="KW-0067">ATP-binding</keyword>
<dbReference type="InterPro" id="IPR045864">
    <property type="entry name" value="aa-tRNA-synth_II/BPL/LPL"/>
</dbReference>
<dbReference type="InterPro" id="IPR010978">
    <property type="entry name" value="tRNA-bd_arm"/>
</dbReference>
<evidence type="ECO:0000313" key="12">
    <source>
        <dbReference type="EMBL" id="TIB98318.1"/>
    </source>
</evidence>
<dbReference type="PANTHER" id="PTHR11778">
    <property type="entry name" value="SERYL-TRNA SYNTHETASE"/>
    <property type="match status" value="1"/>
</dbReference>
<dbReference type="EMBL" id="SPRH01000039">
    <property type="protein sequence ID" value="TIB98318.1"/>
    <property type="molecule type" value="Genomic_DNA"/>
</dbReference>
<evidence type="ECO:0000259" key="11">
    <source>
        <dbReference type="PROSITE" id="PS50862"/>
    </source>
</evidence>
<evidence type="ECO:0000256" key="3">
    <source>
        <dbReference type="ARBA" id="ARBA00022741"/>
    </source>
</evidence>
<evidence type="ECO:0000256" key="6">
    <source>
        <dbReference type="ARBA" id="ARBA00031113"/>
    </source>
</evidence>
<gene>
    <name evidence="12" type="ORF">E3Q17_03078</name>
</gene>
<dbReference type="Pfam" id="PF00587">
    <property type="entry name" value="tRNA-synt_2b"/>
    <property type="match status" value="1"/>
</dbReference>
<dbReference type="SUPFAM" id="SSF46589">
    <property type="entry name" value="tRNA-binding arm"/>
    <property type="match status" value="1"/>
</dbReference>
<dbReference type="EC" id="6.1.1.11" evidence="1"/>
<dbReference type="InterPro" id="IPR002314">
    <property type="entry name" value="aa-tRNA-synt_IIb"/>
</dbReference>
<keyword evidence="2" id="KW-0436">Ligase</keyword>
<dbReference type="InterPro" id="IPR006195">
    <property type="entry name" value="aa-tRNA-synth_II"/>
</dbReference>
<organism evidence="12 13">
    <name type="scientific">Wallemia mellicola</name>
    <dbReference type="NCBI Taxonomy" id="1708541"/>
    <lineage>
        <taxon>Eukaryota</taxon>
        <taxon>Fungi</taxon>
        <taxon>Dikarya</taxon>
        <taxon>Basidiomycota</taxon>
        <taxon>Wallemiomycotina</taxon>
        <taxon>Wallemiomycetes</taxon>
        <taxon>Wallemiales</taxon>
        <taxon>Wallemiaceae</taxon>
        <taxon>Wallemia</taxon>
    </lineage>
</organism>
<keyword evidence="3" id="KW-0547">Nucleotide-binding</keyword>
<name>A0A4T0NPE3_9BASI</name>
<dbReference type="Gene3D" id="3.30.930.10">
    <property type="entry name" value="Bira Bifunctional Protein, Domain 2"/>
    <property type="match status" value="1"/>
</dbReference>
<feature type="binding site" evidence="8">
    <location>
        <position position="267"/>
    </location>
    <ligand>
        <name>L-serine</name>
        <dbReference type="ChEBI" id="CHEBI:33384"/>
    </ligand>
</feature>
<keyword evidence="10" id="KW-0175">Coiled coil</keyword>